<keyword evidence="3" id="KW-1185">Reference proteome</keyword>
<dbReference type="Proteomes" id="UP000680865">
    <property type="component" value="Unassembled WGS sequence"/>
</dbReference>
<evidence type="ECO:0000313" key="3">
    <source>
        <dbReference type="Proteomes" id="UP000680865"/>
    </source>
</evidence>
<name>A0A919VPG0_9ACTN</name>
<sequence length="70" mass="7287">MADARALLITGTVGAGRTTMAEALGDLLIEDAIPLAIIDVDWLRRSWPCRPSGNASSGGRRPTPPGWAGS</sequence>
<proteinExistence type="predicted"/>
<evidence type="ECO:0000313" key="2">
    <source>
        <dbReference type="EMBL" id="GIM70855.1"/>
    </source>
</evidence>
<reference evidence="2" key="1">
    <citation type="submission" date="2021-03" db="EMBL/GenBank/DDBJ databases">
        <title>Whole genome shotgun sequence of Actinoplanes consettensis NBRC 14913.</title>
        <authorList>
            <person name="Komaki H."/>
            <person name="Tamura T."/>
        </authorList>
    </citation>
    <scope>NUCLEOTIDE SEQUENCE</scope>
    <source>
        <strain evidence="2">NBRC 14913</strain>
    </source>
</reference>
<dbReference type="AlphaFoldDB" id="A0A919VPG0"/>
<dbReference type="Gene3D" id="3.40.50.300">
    <property type="entry name" value="P-loop containing nucleotide triphosphate hydrolases"/>
    <property type="match status" value="1"/>
</dbReference>
<protein>
    <submittedName>
        <fullName evidence="2">Uncharacterized protein</fullName>
    </submittedName>
</protein>
<dbReference type="RefSeq" id="WP_212997118.1">
    <property type="nucleotide sequence ID" value="NZ_BAAATW010000003.1"/>
</dbReference>
<dbReference type="InterPro" id="IPR027417">
    <property type="entry name" value="P-loop_NTPase"/>
</dbReference>
<evidence type="ECO:0000256" key="1">
    <source>
        <dbReference type="SAM" id="MobiDB-lite"/>
    </source>
</evidence>
<accession>A0A919VPG0</accession>
<comment type="caution">
    <text evidence="2">The sequence shown here is derived from an EMBL/GenBank/DDBJ whole genome shotgun (WGS) entry which is preliminary data.</text>
</comment>
<dbReference type="SUPFAM" id="SSF52540">
    <property type="entry name" value="P-loop containing nucleoside triphosphate hydrolases"/>
    <property type="match status" value="1"/>
</dbReference>
<dbReference type="EMBL" id="BOQP01000008">
    <property type="protein sequence ID" value="GIM70855.1"/>
    <property type="molecule type" value="Genomic_DNA"/>
</dbReference>
<gene>
    <name evidence="2" type="ORF">Aco04nite_22480</name>
</gene>
<feature type="region of interest" description="Disordered" evidence="1">
    <location>
        <begin position="49"/>
        <end position="70"/>
    </location>
</feature>
<organism evidence="2 3">
    <name type="scientific">Winogradskya consettensis</name>
    <dbReference type="NCBI Taxonomy" id="113560"/>
    <lineage>
        <taxon>Bacteria</taxon>
        <taxon>Bacillati</taxon>
        <taxon>Actinomycetota</taxon>
        <taxon>Actinomycetes</taxon>
        <taxon>Micromonosporales</taxon>
        <taxon>Micromonosporaceae</taxon>
        <taxon>Winogradskya</taxon>
    </lineage>
</organism>